<feature type="compositionally biased region" description="Pro residues" evidence="1">
    <location>
        <begin position="16"/>
        <end position="25"/>
    </location>
</feature>
<evidence type="ECO:0000256" key="1">
    <source>
        <dbReference type="SAM" id="MobiDB-lite"/>
    </source>
</evidence>
<comment type="caution">
    <text evidence="2">The sequence shown here is derived from an EMBL/GenBank/DDBJ whole genome shotgun (WGS) entry which is preliminary data.</text>
</comment>
<dbReference type="AlphaFoldDB" id="A0A369JUI1"/>
<feature type="region of interest" description="Disordered" evidence="1">
    <location>
        <begin position="1"/>
        <end position="29"/>
    </location>
</feature>
<sequence>MAKSKRTSKNRVPPAIAEPPKPLRYPGPNGRRLYELELKQYELETRLTDLTQELRKFQSTVKRTHKQVIQLARELQAAPNDHSATTSQRSRRNHGRLRQLETKQAEWEARVDDLTRERGSVLASIEDTRPQVIKFTNLLAPIHCVPDEVLSTIFDRVCCLEDDLESRQEWLHNMPLRLLFLIRLTQVTSRWRTIAINDPLLWSHIDLHFALSTELLDLQLQRSQSAPLDIVFDFGSRTLESLWTTEASEESSEEFCQVYLPIILPTLPRWRTLAFRALGFRPVFEVFTHLRPLAAPVLESMSVETGDINNFYDGEDMALVLYPDEEAHKVFMGGAPSLSALHVHNLAFPTLFGPPVDGVRRLTVTGNVRMTYEAFAGAVKVMAKLEELVLGPDVVKLRRGEGEGVRVVDVPSVKVVRRAEQGGWCEEDGLRYVVRGEGGVEWSMPCGPD</sequence>
<dbReference type="Gene3D" id="1.20.1280.50">
    <property type="match status" value="1"/>
</dbReference>
<dbReference type="EMBL" id="LUEZ02000041">
    <property type="protein sequence ID" value="RDB24870.1"/>
    <property type="molecule type" value="Genomic_DNA"/>
</dbReference>
<accession>A0A369JUI1</accession>
<reference evidence="2" key="1">
    <citation type="submission" date="2018-04" db="EMBL/GenBank/DDBJ databases">
        <title>Whole genome sequencing of Hypsizygus marmoreus.</title>
        <authorList>
            <person name="Choi I.-G."/>
            <person name="Min B."/>
            <person name="Kim J.-G."/>
            <person name="Kim S."/>
            <person name="Oh Y.-L."/>
            <person name="Kong W.-S."/>
            <person name="Park H."/>
            <person name="Jeong J."/>
            <person name="Song E.-S."/>
        </authorList>
    </citation>
    <scope>NUCLEOTIDE SEQUENCE [LARGE SCALE GENOMIC DNA]</scope>
    <source>
        <strain evidence="2">51987-8</strain>
    </source>
</reference>
<proteinExistence type="predicted"/>
<dbReference type="InParanoid" id="A0A369JUI1"/>
<dbReference type="OrthoDB" id="2973282at2759"/>
<gene>
    <name evidence="2" type="ORF">Hypma_007349</name>
</gene>
<feature type="region of interest" description="Disordered" evidence="1">
    <location>
        <begin position="75"/>
        <end position="99"/>
    </location>
</feature>
<organism evidence="2 3">
    <name type="scientific">Hypsizygus marmoreus</name>
    <name type="common">White beech mushroom</name>
    <name type="synonym">Agaricus marmoreus</name>
    <dbReference type="NCBI Taxonomy" id="39966"/>
    <lineage>
        <taxon>Eukaryota</taxon>
        <taxon>Fungi</taxon>
        <taxon>Dikarya</taxon>
        <taxon>Basidiomycota</taxon>
        <taxon>Agaricomycotina</taxon>
        <taxon>Agaricomycetes</taxon>
        <taxon>Agaricomycetidae</taxon>
        <taxon>Agaricales</taxon>
        <taxon>Tricholomatineae</taxon>
        <taxon>Lyophyllaceae</taxon>
        <taxon>Hypsizygus</taxon>
    </lineage>
</organism>
<name>A0A369JUI1_HYPMA</name>
<keyword evidence="3" id="KW-1185">Reference proteome</keyword>
<protein>
    <submittedName>
        <fullName evidence="2">Uncharacterized protein</fullName>
    </submittedName>
</protein>
<evidence type="ECO:0000313" key="3">
    <source>
        <dbReference type="Proteomes" id="UP000076154"/>
    </source>
</evidence>
<evidence type="ECO:0000313" key="2">
    <source>
        <dbReference type="EMBL" id="RDB24870.1"/>
    </source>
</evidence>
<dbReference type="Proteomes" id="UP000076154">
    <property type="component" value="Unassembled WGS sequence"/>
</dbReference>
<dbReference type="STRING" id="39966.A0A369JUI1"/>